<dbReference type="NCBIfam" id="TIGR01451">
    <property type="entry name" value="B_ant_repeat"/>
    <property type="match status" value="5"/>
</dbReference>
<proteinExistence type="predicted"/>
<sequence length="745" mass="73607">TDQLPAGIINANWSTNATGTASVVSGGTGSGLALSLRANVPAGAGNVILVTVTGKVDPSFAGTQLVNTFNVTPSEPGNPAVTSNTTTTLISKKADLQILKTGPSTVIAGRAITYTITVNNAGPSNAANLSISDIVPSDIVVSNWVATAQNGAAVNGTSSGTTNTIAVLADLPAGTGSVTINVSGTVAADFTGTSLVNTATATPPAGTTDPTPATSTVTTTVSRVANVRIIKSGPANIIAGAPITYSLRIVNDGPSKAIGVVIADALKSQITGATWTATASAGASVSTGTGSGNVNLTADISAGAEVNVVISATVDPGTPNLTEIINTATANFPPGSPITDPDPSSNTSSVPTKVGLQTDILVSKSGPATIDIGDRIDYTIEVKNGGISNITNATIEDIVPNSVAVTSWTATPSGGATVGGGVVPINGTGNSILTSGDIPTGPNGLILIRIQGTVKTTAEASFTNTVKVTANGVEESSVTTAVNQSTDVYVEKSGPQEITAGSAITYQLKIGNDGPVNITGLTIADNIPADIKNVSWSSTLVGSASLTGATDGTTNTITTTANIAAGAGNYILINVKGTVDAATAGKNITNTANITLPAGKTDFNMSNNSSSVVTKIISKSGLSVRKMGPSNAVSGSEITYTVIVANAGPSNAVAAVITDVVPSNIKNVSWTSAQTGTANITAGGTGTNNNNVSLTADIPAGAGNEVTITIKGTIDPGYVGQLINTSVATPSESGNPPVTSENVTT</sequence>
<gene>
    <name evidence="3" type="ORF">SAMN04488522_1211</name>
</gene>
<dbReference type="InterPro" id="IPR001434">
    <property type="entry name" value="OmcB-like_DUF11"/>
</dbReference>
<evidence type="ECO:0000259" key="2">
    <source>
        <dbReference type="Pfam" id="PF01345"/>
    </source>
</evidence>
<feature type="non-terminal residue" evidence="3">
    <location>
        <position position="745"/>
    </location>
</feature>
<evidence type="ECO:0000313" key="4">
    <source>
        <dbReference type="Proteomes" id="UP000184287"/>
    </source>
</evidence>
<feature type="compositionally biased region" description="Polar residues" evidence="1">
    <location>
        <begin position="342"/>
        <end position="351"/>
    </location>
</feature>
<accession>A0A1M5Q474</accession>
<dbReference type="PANTHER" id="PTHR34819">
    <property type="entry name" value="LARGE CYSTEINE-RICH PERIPLASMIC PROTEIN OMCB"/>
    <property type="match status" value="1"/>
</dbReference>
<feature type="region of interest" description="Disordered" evidence="1">
    <location>
        <begin position="329"/>
        <end position="351"/>
    </location>
</feature>
<dbReference type="Proteomes" id="UP000184287">
    <property type="component" value="Unassembled WGS sequence"/>
</dbReference>
<name>A0A1M5Q474_9SPHI</name>
<reference evidence="4" key="1">
    <citation type="submission" date="2016-11" db="EMBL/GenBank/DDBJ databases">
        <authorList>
            <person name="Varghese N."/>
            <person name="Submissions S."/>
        </authorList>
    </citation>
    <scope>NUCLEOTIDE SEQUENCE [LARGE SCALE GENOMIC DNA]</scope>
    <source>
        <strain evidence="4">DSM 16990</strain>
    </source>
</reference>
<dbReference type="OrthoDB" id="5726170at2"/>
<protein>
    <submittedName>
        <fullName evidence="3">Conserved repeat domain-containing protein</fullName>
    </submittedName>
</protein>
<feature type="non-terminal residue" evidence="3">
    <location>
        <position position="1"/>
    </location>
</feature>
<dbReference type="Pfam" id="PF01345">
    <property type="entry name" value="DUF11"/>
    <property type="match status" value="5"/>
</dbReference>
<evidence type="ECO:0000313" key="3">
    <source>
        <dbReference type="EMBL" id="SHH09057.1"/>
    </source>
</evidence>
<dbReference type="RefSeq" id="WP_143166995.1">
    <property type="nucleotide sequence ID" value="NZ_FQUQ01000021.1"/>
</dbReference>
<dbReference type="InterPro" id="IPR051172">
    <property type="entry name" value="Chlamydia_OmcB"/>
</dbReference>
<feature type="domain" description="DUF11" evidence="2">
    <location>
        <begin position="628"/>
        <end position="743"/>
    </location>
</feature>
<organism evidence="3 4">
    <name type="scientific">Pedobacter caeni</name>
    <dbReference type="NCBI Taxonomy" id="288992"/>
    <lineage>
        <taxon>Bacteria</taxon>
        <taxon>Pseudomonadati</taxon>
        <taxon>Bacteroidota</taxon>
        <taxon>Sphingobacteriia</taxon>
        <taxon>Sphingobacteriales</taxon>
        <taxon>Sphingobacteriaceae</taxon>
        <taxon>Pedobacter</taxon>
    </lineage>
</organism>
<dbReference type="EMBL" id="FQUQ01000021">
    <property type="protein sequence ID" value="SHH09057.1"/>
    <property type="molecule type" value="Genomic_DNA"/>
</dbReference>
<keyword evidence="4" id="KW-1185">Reference proteome</keyword>
<feature type="domain" description="DUF11" evidence="2">
    <location>
        <begin position="359"/>
        <end position="472"/>
    </location>
</feature>
<feature type="domain" description="DUF11" evidence="2">
    <location>
        <begin position="487"/>
        <end position="612"/>
    </location>
</feature>
<dbReference type="InterPro" id="IPR047589">
    <property type="entry name" value="DUF11_rpt"/>
</dbReference>
<evidence type="ECO:0000256" key="1">
    <source>
        <dbReference type="SAM" id="MobiDB-lite"/>
    </source>
</evidence>
<feature type="domain" description="DUF11" evidence="2">
    <location>
        <begin position="95"/>
        <end position="220"/>
    </location>
</feature>
<feature type="domain" description="DUF11" evidence="2">
    <location>
        <begin position="234"/>
        <end position="350"/>
    </location>
</feature>
<dbReference type="AlphaFoldDB" id="A0A1M5Q474"/>